<protein>
    <submittedName>
        <fullName evidence="2">Uncharacterized protein</fullName>
    </submittedName>
</protein>
<organism evidence="2 3">
    <name type="scientific">Streptomonospora salina</name>
    <dbReference type="NCBI Taxonomy" id="104205"/>
    <lineage>
        <taxon>Bacteria</taxon>
        <taxon>Bacillati</taxon>
        <taxon>Actinomycetota</taxon>
        <taxon>Actinomycetes</taxon>
        <taxon>Streptosporangiales</taxon>
        <taxon>Nocardiopsidaceae</taxon>
        <taxon>Streptomonospora</taxon>
    </lineage>
</organism>
<evidence type="ECO:0000313" key="3">
    <source>
        <dbReference type="Proteomes" id="UP000578077"/>
    </source>
</evidence>
<comment type="caution">
    <text evidence="2">The sequence shown here is derived from an EMBL/GenBank/DDBJ whole genome shotgun (WGS) entry which is preliminary data.</text>
</comment>
<dbReference type="AlphaFoldDB" id="A0A841E9T1"/>
<feature type="transmembrane region" description="Helical" evidence="1">
    <location>
        <begin position="55"/>
        <end position="76"/>
    </location>
</feature>
<dbReference type="EMBL" id="JACHLY010000001">
    <property type="protein sequence ID" value="MBB5997833.1"/>
    <property type="molecule type" value="Genomic_DNA"/>
</dbReference>
<keyword evidence="1" id="KW-0812">Transmembrane</keyword>
<evidence type="ECO:0000313" key="2">
    <source>
        <dbReference type="EMBL" id="MBB5997833.1"/>
    </source>
</evidence>
<feature type="transmembrane region" description="Helical" evidence="1">
    <location>
        <begin position="28"/>
        <end position="49"/>
    </location>
</feature>
<dbReference type="RefSeq" id="WP_184634029.1">
    <property type="nucleotide sequence ID" value="NZ_BAABKT010000005.1"/>
</dbReference>
<sequence length="79" mass="8184">MTSGLDIPSDATGSHLDERDRALTTGAFAVLGAVALPPSTVAAYASLLFDADAQGFVTTQFLVLILLYPAAVAYLARRG</sequence>
<accession>A0A841E9T1</accession>
<proteinExistence type="predicted"/>
<name>A0A841E9T1_9ACTN</name>
<keyword evidence="1" id="KW-0472">Membrane</keyword>
<evidence type="ECO:0000256" key="1">
    <source>
        <dbReference type="SAM" id="Phobius"/>
    </source>
</evidence>
<reference evidence="2 3" key="1">
    <citation type="submission" date="2020-08" db="EMBL/GenBank/DDBJ databases">
        <title>Sequencing the genomes of 1000 actinobacteria strains.</title>
        <authorList>
            <person name="Klenk H.-P."/>
        </authorList>
    </citation>
    <scope>NUCLEOTIDE SEQUENCE [LARGE SCALE GENOMIC DNA]</scope>
    <source>
        <strain evidence="2 3">DSM 44593</strain>
    </source>
</reference>
<gene>
    <name evidence="2" type="ORF">HNR25_001584</name>
</gene>
<keyword evidence="1" id="KW-1133">Transmembrane helix</keyword>
<dbReference type="Proteomes" id="UP000578077">
    <property type="component" value="Unassembled WGS sequence"/>
</dbReference>
<keyword evidence="3" id="KW-1185">Reference proteome</keyword>